<dbReference type="PANTHER" id="PTHR35903:SF1">
    <property type="entry name" value="FLAGELLIN B1"/>
    <property type="match status" value="1"/>
</dbReference>
<dbReference type="InterPro" id="IPR002774">
    <property type="entry name" value="Flagellin_arc-type"/>
</dbReference>
<dbReference type="PANTHER" id="PTHR35903">
    <property type="entry name" value="FLAGELLIN B1"/>
    <property type="match status" value="1"/>
</dbReference>
<evidence type="ECO:0000256" key="2">
    <source>
        <dbReference type="ARBA" id="ARBA00010256"/>
    </source>
</evidence>
<keyword evidence="5" id="KW-1133">Transmembrane helix</keyword>
<feature type="transmembrane region" description="Helical" evidence="5">
    <location>
        <begin position="21"/>
        <end position="42"/>
    </location>
</feature>
<organism evidence="6 7">
    <name type="scientific">Halovenus aranensis</name>
    <dbReference type="NCBI Taxonomy" id="890420"/>
    <lineage>
        <taxon>Archaea</taxon>
        <taxon>Methanobacteriati</taxon>
        <taxon>Methanobacteriota</taxon>
        <taxon>Stenosarchaea group</taxon>
        <taxon>Halobacteria</taxon>
        <taxon>Halobacteriales</taxon>
        <taxon>Haloarculaceae</taxon>
        <taxon>Halovenus</taxon>
    </lineage>
</organism>
<gene>
    <name evidence="6" type="ORF">SAMN05216226_10114</name>
</gene>
<dbReference type="NCBIfam" id="TIGR02537">
    <property type="entry name" value="arch_flag_Nterm"/>
    <property type="match status" value="1"/>
</dbReference>
<reference evidence="6 7" key="1">
    <citation type="submission" date="2016-10" db="EMBL/GenBank/DDBJ databases">
        <authorList>
            <person name="de Groot N.N."/>
        </authorList>
    </citation>
    <scope>NUCLEOTIDE SEQUENCE [LARGE SCALE GENOMIC DNA]</scope>
    <source>
        <strain evidence="6 7">IBRC-M10015</strain>
    </source>
</reference>
<dbReference type="Pfam" id="PF01917">
    <property type="entry name" value="Flagellin_arch-type"/>
    <property type="match status" value="1"/>
</dbReference>
<evidence type="ECO:0000256" key="3">
    <source>
        <dbReference type="ARBA" id="ARBA00022440"/>
    </source>
</evidence>
<keyword evidence="7" id="KW-1185">Reference proteome</keyword>
<evidence type="ECO:0000313" key="6">
    <source>
        <dbReference type="EMBL" id="SDJ18297.1"/>
    </source>
</evidence>
<keyword evidence="6" id="KW-0282">Flagellum</keyword>
<dbReference type="AlphaFoldDB" id="A0A1G8RMS6"/>
<dbReference type="InterPro" id="IPR013373">
    <property type="entry name" value="Flagellin/pilin_N_arc"/>
</dbReference>
<evidence type="ECO:0000256" key="5">
    <source>
        <dbReference type="SAM" id="Phobius"/>
    </source>
</evidence>
<dbReference type="GO" id="GO:0097588">
    <property type="term" value="P:archaeal or bacterial-type flagellum-dependent cell motility"/>
    <property type="evidence" value="ECO:0007669"/>
    <property type="project" value="InterPro"/>
</dbReference>
<evidence type="ECO:0000313" key="7">
    <source>
        <dbReference type="Proteomes" id="UP000198856"/>
    </source>
</evidence>
<dbReference type="STRING" id="890420.SAMN05216226_10114"/>
<dbReference type="EMBL" id="FNFC01000001">
    <property type="protein sequence ID" value="SDJ18297.1"/>
    <property type="molecule type" value="Genomic_DNA"/>
</dbReference>
<keyword evidence="6" id="KW-0966">Cell projection</keyword>
<evidence type="ECO:0000256" key="4">
    <source>
        <dbReference type="RuleBase" id="RU361282"/>
    </source>
</evidence>
<dbReference type="GO" id="GO:0005198">
    <property type="term" value="F:structural molecule activity"/>
    <property type="evidence" value="ECO:0007669"/>
    <property type="project" value="InterPro"/>
</dbReference>
<keyword evidence="3 4" id="KW-0974">Archaeal flagellum</keyword>
<keyword evidence="5" id="KW-0472">Membrane</keyword>
<dbReference type="GO" id="GO:0097589">
    <property type="term" value="C:archaeal-type flagellum"/>
    <property type="evidence" value="ECO:0007669"/>
    <property type="project" value="UniProtKB-SubCell"/>
</dbReference>
<dbReference type="Proteomes" id="UP000198856">
    <property type="component" value="Unassembled WGS sequence"/>
</dbReference>
<comment type="similarity">
    <text evidence="2 4">Belongs to the archaeal flagellin family.</text>
</comment>
<keyword evidence="6" id="KW-0969">Cilium</keyword>
<sequence length="315" mass="33669">MKLSNNHDNENTTRSRAQVGIGTLIVFIAMVLVAAIAAGVLINTAGFLQTQAEDTGTESTAQVADNLNVITQVGQVGFDGVLTDESAANAPENPGDADKIEELRIGVQPAAGSNDVNLAELTMQYVSDNEFANIVAGHNINDIEDIDSDHFAYDSDGLVTDWNQSQFEDRENDTRAGGDTDPTNIVSVPGEANYVIEPVKAEDDTDVIMTDNTDRYEIVIPLDDTQTAFNSTEALDPNAGDDGIKKINYSTANSNIFDNSSDIPDDETIQPGLDLLKEGNNVELKITTEVGAQTVAFLQVPDSLSADADKDTVNL</sequence>
<proteinExistence type="inferred from homology"/>
<comment type="function">
    <text evidence="4">Flagellin is the subunit protein which polymerizes to form the filaments of archaeal flagella.</text>
</comment>
<dbReference type="RefSeq" id="WP_092698167.1">
    <property type="nucleotide sequence ID" value="NZ_FNFC01000001.1"/>
</dbReference>
<dbReference type="OrthoDB" id="102632at2157"/>
<name>A0A1G8RMS6_9EURY</name>
<accession>A0A1G8RMS6</accession>
<keyword evidence="5" id="KW-0812">Transmembrane</keyword>
<protein>
    <recommendedName>
        <fullName evidence="4">Flagellin</fullName>
    </recommendedName>
</protein>
<evidence type="ECO:0000256" key="1">
    <source>
        <dbReference type="ARBA" id="ARBA00004618"/>
    </source>
</evidence>
<comment type="subcellular location">
    <subcellularLocation>
        <location evidence="1 4">Archaeal flagellum</location>
    </subcellularLocation>
</comment>